<protein>
    <submittedName>
        <fullName evidence="3">NAD(P)H-binding protein</fullName>
    </submittedName>
</protein>
<proteinExistence type="predicted"/>
<dbReference type="InterPro" id="IPR051783">
    <property type="entry name" value="NAD(P)-dependent_oxidoreduct"/>
</dbReference>
<accession>A0ABX8RFZ7</accession>
<feature type="region of interest" description="Disordered" evidence="1">
    <location>
        <begin position="302"/>
        <end position="321"/>
    </location>
</feature>
<feature type="region of interest" description="Disordered" evidence="1">
    <location>
        <begin position="342"/>
        <end position="375"/>
    </location>
</feature>
<keyword evidence="4" id="KW-1185">Reference proteome</keyword>
<dbReference type="InterPro" id="IPR016040">
    <property type="entry name" value="NAD(P)-bd_dom"/>
</dbReference>
<dbReference type="RefSeq" id="WP_218469421.1">
    <property type="nucleotide sequence ID" value="NZ_BAABJN010000008.1"/>
</dbReference>
<dbReference type="PANTHER" id="PTHR48079:SF6">
    <property type="entry name" value="NAD(P)-BINDING DOMAIN-CONTAINING PROTEIN-RELATED"/>
    <property type="match status" value="1"/>
</dbReference>
<organism evidence="3 4">
    <name type="scientific">Nocardia iowensis</name>
    <dbReference type="NCBI Taxonomy" id="204891"/>
    <lineage>
        <taxon>Bacteria</taxon>
        <taxon>Bacillati</taxon>
        <taxon>Actinomycetota</taxon>
        <taxon>Actinomycetes</taxon>
        <taxon>Mycobacteriales</taxon>
        <taxon>Nocardiaceae</taxon>
        <taxon>Nocardia</taxon>
    </lineage>
</organism>
<feature type="domain" description="NAD(P)-binding" evidence="2">
    <location>
        <begin position="7"/>
        <end position="120"/>
    </location>
</feature>
<gene>
    <name evidence="3" type="ORF">KV110_23370</name>
</gene>
<evidence type="ECO:0000256" key="1">
    <source>
        <dbReference type="SAM" id="MobiDB-lite"/>
    </source>
</evidence>
<evidence type="ECO:0000313" key="4">
    <source>
        <dbReference type="Proteomes" id="UP000694257"/>
    </source>
</evidence>
<dbReference type="EMBL" id="CP078145">
    <property type="protein sequence ID" value="QXN88538.1"/>
    <property type="molecule type" value="Genomic_DNA"/>
</dbReference>
<sequence length="375" mass="40790">MRILVTGASGYVGSRLIPALLTEGHTVFAAMRDPESCRRFGWGAEVAAREFDVENPATIDTATRGIDTIIYLVHSMAGGDFIRKDAEAAEAVAAAATANGVRRIVYLSGLIPVGEELSDHLRSRQMVEETFLNSPVPTTVLRAAIIIGAGSTSFEIVRKMTERVPVTPIPTWMDRRVQPIAVEDVVHLLCASVTGEPRNQAYDIGGGEILTYPELLQRYARVAGLRRTQIRLPLVPTWLVGRLVAGITGVPSSTVTALAESLAHDLITRDDDAKRDLADSREFLSIDEAFRRSLTTRCEGTAAHGDVQAPSSTDPEWAGGDVAIENGRRTYLPRPLLTRLRMGLRGGDSDDPTVLMEPEKPKAMRTAGTRTRSHE</sequence>
<reference evidence="3 4" key="1">
    <citation type="submission" date="2021-07" db="EMBL/GenBank/DDBJ databases">
        <title>Whole Genome Sequence of Nocardia Iowensis.</title>
        <authorList>
            <person name="Lamm A."/>
            <person name="Collins-Fairclough A.M."/>
            <person name="Bunk B."/>
            <person name="Sproer C."/>
        </authorList>
    </citation>
    <scope>NUCLEOTIDE SEQUENCE [LARGE SCALE GENOMIC DNA]</scope>
    <source>
        <strain evidence="3 4">NRRL 5646</strain>
    </source>
</reference>
<dbReference type="Proteomes" id="UP000694257">
    <property type="component" value="Chromosome"/>
</dbReference>
<dbReference type="Pfam" id="PF13460">
    <property type="entry name" value="NAD_binding_10"/>
    <property type="match status" value="1"/>
</dbReference>
<name>A0ABX8RFZ7_NOCIO</name>
<dbReference type="PANTHER" id="PTHR48079">
    <property type="entry name" value="PROTEIN YEEZ"/>
    <property type="match status" value="1"/>
</dbReference>
<evidence type="ECO:0000259" key="2">
    <source>
        <dbReference type="Pfam" id="PF13460"/>
    </source>
</evidence>
<evidence type="ECO:0000313" key="3">
    <source>
        <dbReference type="EMBL" id="QXN88538.1"/>
    </source>
</evidence>